<dbReference type="Proteomes" id="UP000199771">
    <property type="component" value="Unassembled WGS sequence"/>
</dbReference>
<keyword evidence="2 7" id="KW-0808">Transferase</keyword>
<feature type="active site" evidence="7">
    <location>
        <position position="149"/>
    </location>
</feature>
<keyword evidence="6 7" id="KW-0804">Transcription</keyword>
<dbReference type="InterPro" id="IPR043519">
    <property type="entry name" value="NT_sf"/>
</dbReference>
<evidence type="ECO:0000259" key="12">
    <source>
        <dbReference type="Pfam" id="PF12627"/>
    </source>
</evidence>
<comment type="catalytic activity">
    <reaction evidence="7">
        <text>RNA(n) + ATP = RNA(n)-3'-adenine ribonucleotide + diphosphate</text>
        <dbReference type="Rhea" id="RHEA:11332"/>
        <dbReference type="Rhea" id="RHEA-COMP:14527"/>
        <dbReference type="Rhea" id="RHEA-COMP:17347"/>
        <dbReference type="ChEBI" id="CHEBI:30616"/>
        <dbReference type="ChEBI" id="CHEBI:33019"/>
        <dbReference type="ChEBI" id="CHEBI:140395"/>
        <dbReference type="ChEBI" id="CHEBI:173115"/>
        <dbReference type="EC" id="2.7.7.19"/>
    </reaction>
</comment>
<dbReference type="InterPro" id="IPR010206">
    <property type="entry name" value="PolA_pol_I"/>
</dbReference>
<dbReference type="Pfam" id="PF12626">
    <property type="entry name" value="PolyA_pol_arg_C"/>
    <property type="match status" value="1"/>
</dbReference>
<dbReference type="HAMAP" id="MF_00957">
    <property type="entry name" value="PolyA_pol"/>
    <property type="match status" value="1"/>
</dbReference>
<feature type="active site" evidence="7">
    <location>
        <position position="73"/>
    </location>
</feature>
<dbReference type="EC" id="2.7.7.19" evidence="7"/>
<feature type="domain" description="Poly A polymerase head" evidence="10">
    <location>
        <begin position="55"/>
        <end position="180"/>
    </location>
</feature>
<feature type="region of interest" description="Disordered" evidence="9">
    <location>
        <begin position="409"/>
        <end position="456"/>
    </location>
</feature>
<dbReference type="GO" id="GO:0006397">
    <property type="term" value="P:mRNA processing"/>
    <property type="evidence" value="ECO:0007669"/>
    <property type="project" value="UniProtKB-KW"/>
</dbReference>
<evidence type="ECO:0000259" key="10">
    <source>
        <dbReference type="Pfam" id="PF01743"/>
    </source>
</evidence>
<dbReference type="Gene3D" id="3.30.460.10">
    <property type="entry name" value="Beta Polymerase, domain 2"/>
    <property type="match status" value="1"/>
</dbReference>
<evidence type="ECO:0000256" key="2">
    <source>
        <dbReference type="ARBA" id="ARBA00022679"/>
    </source>
</evidence>
<evidence type="ECO:0000256" key="7">
    <source>
        <dbReference type="HAMAP-Rule" id="MF_00957"/>
    </source>
</evidence>
<evidence type="ECO:0000256" key="9">
    <source>
        <dbReference type="SAM" id="MobiDB-lite"/>
    </source>
</evidence>
<keyword evidence="1 7" id="KW-0507">mRNA processing</keyword>
<dbReference type="Pfam" id="PF12627">
    <property type="entry name" value="PolyA_pol_RNAbd"/>
    <property type="match status" value="1"/>
</dbReference>
<dbReference type="RefSeq" id="WP_091530902.1">
    <property type="nucleotide sequence ID" value="NZ_FOOC01000002.1"/>
</dbReference>
<feature type="compositionally biased region" description="Basic residues" evidence="9">
    <location>
        <begin position="433"/>
        <end position="444"/>
    </location>
</feature>
<evidence type="ECO:0000256" key="5">
    <source>
        <dbReference type="ARBA" id="ARBA00022884"/>
    </source>
</evidence>
<dbReference type="CDD" id="cd05398">
    <property type="entry name" value="NT_ClassII-CCAase"/>
    <property type="match status" value="1"/>
</dbReference>
<evidence type="ECO:0000313" key="13">
    <source>
        <dbReference type="EMBL" id="SFF30494.1"/>
    </source>
</evidence>
<dbReference type="InterPro" id="IPR002646">
    <property type="entry name" value="PolA_pol_head_dom"/>
</dbReference>
<dbReference type="STRING" id="1076937.SAMN04488120_10244"/>
<evidence type="ECO:0000256" key="4">
    <source>
        <dbReference type="ARBA" id="ARBA00022840"/>
    </source>
</evidence>
<dbReference type="GO" id="GO:0005524">
    <property type="term" value="F:ATP binding"/>
    <property type="evidence" value="ECO:0007669"/>
    <property type="project" value="UniProtKB-UniRule"/>
</dbReference>
<sequence>MNWLKALVSRKRSRPIQGSIQARRIPRSDHPISRAQFTPGTLRTLYGLKDAGYEAYVVGGGVRDLLAGQVPKDFDVATNAHPDEIRRIFRSCRLVGRRFMIAHVRWGQEVVEVTTFRGAITDEHVRDETGRILADNQYGTLETDAFRRDFTVNALYYDIRDYSIVDFTGGLEDLQRRLIRLIGDPETRYREDPVRMLRAVRIANKLGFAIERETAAPIPKLAVLLREIPPARLFDEVIKLLQCREALLNLDDLHRYGLLAHLLPVTDAALAHEPYARFIRAALANTAERIASDQSVSPAFLYATLLWPGVVPEYRRLTSVEGQHPNVAIVQAGETVLAQTQQHIVIPKRFSLPMREIWHLQPRFADARIGRAKRLLAHPRFRAAYDFLLLRAAAGEVPQALADWWTQAQAGSLPPGPPPVNTQDAQASAASAPRKRRRRRRGRGRGAGMPAEPPAE</sequence>
<dbReference type="SUPFAM" id="SSF81891">
    <property type="entry name" value="Poly A polymerase C-terminal region-like"/>
    <property type="match status" value="1"/>
</dbReference>
<dbReference type="GO" id="GO:0043633">
    <property type="term" value="P:polyadenylation-dependent RNA catabolic process"/>
    <property type="evidence" value="ECO:0007669"/>
    <property type="project" value="InterPro"/>
</dbReference>
<feature type="domain" description="tRNA nucleotidyltransferase/poly(A) polymerase RNA and SrmB- binding" evidence="12">
    <location>
        <begin position="207"/>
        <end position="269"/>
    </location>
</feature>
<comment type="function">
    <text evidence="7">Adds poly(A) tail to the 3' end of many RNAs, which usually targets these RNAs for decay. Plays a significant role in the global control of gene expression, through influencing the rate of transcript degradation, and in the general RNA quality control.</text>
</comment>
<evidence type="ECO:0000313" key="14">
    <source>
        <dbReference type="Proteomes" id="UP000199771"/>
    </source>
</evidence>
<dbReference type="InterPro" id="IPR025866">
    <property type="entry name" value="PolyA_pol_arg_C_dom"/>
</dbReference>
<dbReference type="AlphaFoldDB" id="A0A1I2HK00"/>
<feature type="domain" description="Polymerase A arginine-rich C-terminal" evidence="11">
    <location>
        <begin position="322"/>
        <end position="441"/>
    </location>
</feature>
<dbReference type="OrthoDB" id="9805698at2"/>
<dbReference type="NCBIfam" id="TIGR01942">
    <property type="entry name" value="pcnB"/>
    <property type="match status" value="1"/>
</dbReference>
<dbReference type="SUPFAM" id="SSF81301">
    <property type="entry name" value="Nucleotidyltransferase"/>
    <property type="match status" value="1"/>
</dbReference>
<dbReference type="Pfam" id="PF01743">
    <property type="entry name" value="PolyA_pol"/>
    <property type="match status" value="1"/>
</dbReference>
<keyword evidence="3 7" id="KW-0547">Nucleotide-binding</keyword>
<gene>
    <name evidence="7" type="primary">pcnB</name>
    <name evidence="13" type="ORF">SAMN04488120_10244</name>
</gene>
<dbReference type="GO" id="GO:0003723">
    <property type="term" value="F:RNA binding"/>
    <property type="evidence" value="ECO:0007669"/>
    <property type="project" value="UniProtKB-UniRule"/>
</dbReference>
<dbReference type="Gene3D" id="1.10.3090.10">
    <property type="entry name" value="cca-adding enzyme, domain 2"/>
    <property type="match status" value="1"/>
</dbReference>
<evidence type="ECO:0000256" key="1">
    <source>
        <dbReference type="ARBA" id="ARBA00022664"/>
    </source>
</evidence>
<evidence type="ECO:0000256" key="6">
    <source>
        <dbReference type="ARBA" id="ARBA00023163"/>
    </source>
</evidence>
<accession>A0A1I2HK00</accession>
<dbReference type="PANTHER" id="PTHR43051:SF1">
    <property type="entry name" value="POLYNUCLEOTIDE ADENYLYLTRANSFERASE FAMILY PROTEIN"/>
    <property type="match status" value="1"/>
</dbReference>
<evidence type="ECO:0000259" key="11">
    <source>
        <dbReference type="Pfam" id="PF12626"/>
    </source>
</evidence>
<reference evidence="13 14" key="1">
    <citation type="submission" date="2016-10" db="EMBL/GenBank/DDBJ databases">
        <authorList>
            <person name="de Groot N.N."/>
        </authorList>
    </citation>
    <scope>NUCLEOTIDE SEQUENCE [LARGE SCALE GENOMIC DNA]</scope>
    <source>
        <strain evidence="13 14">DSM 23609</strain>
    </source>
</reference>
<dbReference type="GO" id="GO:1990817">
    <property type="term" value="F:poly(A) RNA polymerase activity"/>
    <property type="evidence" value="ECO:0007669"/>
    <property type="project" value="UniProtKB-UniRule"/>
</dbReference>
<comment type="similarity">
    <text evidence="7 8">Belongs to the tRNA nucleotidyltransferase/poly(A) polymerase family.</text>
</comment>
<dbReference type="PANTHER" id="PTHR43051">
    <property type="entry name" value="POLYNUCLEOTIDE ADENYLYLTRANSFERASE FAMILY PROTEIN"/>
    <property type="match status" value="1"/>
</dbReference>
<name>A0A1I2HK00_9GAMM</name>
<evidence type="ECO:0000256" key="8">
    <source>
        <dbReference type="RuleBase" id="RU003953"/>
    </source>
</evidence>
<dbReference type="InterPro" id="IPR032828">
    <property type="entry name" value="PolyA_RNA-bd"/>
</dbReference>
<keyword evidence="14" id="KW-1185">Reference proteome</keyword>
<organism evidence="13 14">
    <name type="scientific">Fontimonas thermophila</name>
    <dbReference type="NCBI Taxonomy" id="1076937"/>
    <lineage>
        <taxon>Bacteria</taxon>
        <taxon>Pseudomonadati</taxon>
        <taxon>Pseudomonadota</taxon>
        <taxon>Gammaproteobacteria</taxon>
        <taxon>Nevskiales</taxon>
        <taxon>Nevskiaceae</taxon>
        <taxon>Fontimonas</taxon>
    </lineage>
</organism>
<keyword evidence="4 7" id="KW-0067">ATP-binding</keyword>
<keyword evidence="5 7" id="KW-0694">RNA-binding</keyword>
<dbReference type="InterPro" id="IPR052191">
    <property type="entry name" value="tRNA_ntf/polyA_polymerase_I"/>
</dbReference>
<proteinExistence type="inferred from homology"/>
<evidence type="ECO:0000256" key="3">
    <source>
        <dbReference type="ARBA" id="ARBA00022741"/>
    </source>
</evidence>
<protein>
    <recommendedName>
        <fullName evidence="7">Poly(A) polymerase I</fullName>
        <shortName evidence="7">PAP I</shortName>
        <ecNumber evidence="7">2.7.7.19</ecNumber>
    </recommendedName>
</protein>
<feature type="active site" evidence="7">
    <location>
        <position position="75"/>
    </location>
</feature>
<dbReference type="EMBL" id="FOOC01000002">
    <property type="protein sequence ID" value="SFF30494.1"/>
    <property type="molecule type" value="Genomic_DNA"/>
</dbReference>